<dbReference type="EMBL" id="SNRW01028838">
    <property type="protein sequence ID" value="KAA6359151.1"/>
    <property type="molecule type" value="Genomic_DNA"/>
</dbReference>
<sequence>TQPSPFAAASSDSTSQPYSIVKTSLQAQNRFTGGIQKSKIISRHQSVSYSSSPIPSAQSSLPPTTSATIFFTSAQPEIQQQKSKPSRLQSLLDTLSSLHEALCNFSSDQSLSFVKNGEIMNTLAEEAYMKVRDGIDADFFNAVKSSVPTDLTTSTYTNARVIALFHPPLLSRAIVDSIFVYIVFFIATSLCNSLLNPPYLYSVTTGFQLNVFISELATWLRKNCTTLACVQKGGSGIEDSGGSSSGVGSSGKLDPFGMTSYHSRAPSTISDLLSPLQQLATVLMCEPSYFLGQEARKDMCPSLSLRALLMIISKKQPCSMSAIVPKEELIQQFVDLKIAEEKANEAEQKRAFDAMQAALAAAEVLEAEAREQEAEEEGDDGEQQKEEDGEEQDDEKGNGSDEANWDDVLCAATPSDSIIIHMRRSKALLKDQVQNQNEQGNDLNKASNKKQKKKKKKTDLITWDEAA</sequence>
<dbReference type="InterPro" id="IPR052072">
    <property type="entry name" value="Vascular_dev_regulator"/>
</dbReference>
<feature type="region of interest" description="Disordered" evidence="1">
    <location>
        <begin position="367"/>
        <end position="408"/>
    </location>
</feature>
<dbReference type="AlphaFoldDB" id="A0A5J4TP26"/>
<dbReference type="OrthoDB" id="10691569at2759"/>
<name>A0A5J4TP26_9EUKA</name>
<dbReference type="SMART" id="SM01132">
    <property type="entry name" value="DIL"/>
    <property type="match status" value="1"/>
</dbReference>
<dbReference type="PANTHER" id="PTHR16027:SF6">
    <property type="entry name" value="DILUTE DOMAIN-CONTAINING PROTEIN"/>
    <property type="match status" value="1"/>
</dbReference>
<dbReference type="PANTHER" id="PTHR16027">
    <property type="entry name" value="DILUTE DOMAIN-CONTAINING PROTEIN YPR089W"/>
    <property type="match status" value="1"/>
</dbReference>
<evidence type="ECO:0000313" key="3">
    <source>
        <dbReference type="EMBL" id="KAA6359151.1"/>
    </source>
</evidence>
<feature type="compositionally biased region" description="Acidic residues" evidence="1">
    <location>
        <begin position="373"/>
        <end position="394"/>
    </location>
</feature>
<protein>
    <recommendedName>
        <fullName evidence="2">Dilute domain-containing protein</fullName>
    </recommendedName>
</protein>
<gene>
    <name evidence="3" type="ORF">EZS28_045322</name>
</gene>
<dbReference type="Proteomes" id="UP000324800">
    <property type="component" value="Unassembled WGS sequence"/>
</dbReference>
<dbReference type="PROSITE" id="PS51126">
    <property type="entry name" value="DILUTE"/>
    <property type="match status" value="1"/>
</dbReference>
<dbReference type="GO" id="GO:0051020">
    <property type="term" value="F:GTPase binding"/>
    <property type="evidence" value="ECO:0007669"/>
    <property type="project" value="TreeGrafter"/>
</dbReference>
<evidence type="ECO:0000313" key="4">
    <source>
        <dbReference type="Proteomes" id="UP000324800"/>
    </source>
</evidence>
<evidence type="ECO:0000259" key="2">
    <source>
        <dbReference type="PROSITE" id="PS51126"/>
    </source>
</evidence>
<feature type="compositionally biased region" description="Basic residues" evidence="1">
    <location>
        <begin position="447"/>
        <end position="457"/>
    </location>
</feature>
<dbReference type="InterPro" id="IPR002710">
    <property type="entry name" value="Dilute_dom"/>
</dbReference>
<reference evidence="3 4" key="1">
    <citation type="submission" date="2019-03" db="EMBL/GenBank/DDBJ databases">
        <title>Single cell metagenomics reveals metabolic interactions within the superorganism composed of flagellate Streblomastix strix and complex community of Bacteroidetes bacteria on its surface.</title>
        <authorList>
            <person name="Treitli S.C."/>
            <person name="Kolisko M."/>
            <person name="Husnik F."/>
            <person name="Keeling P."/>
            <person name="Hampl V."/>
        </authorList>
    </citation>
    <scope>NUCLEOTIDE SEQUENCE [LARGE SCALE GENOMIC DNA]</scope>
    <source>
        <strain evidence="3">ST1C</strain>
    </source>
</reference>
<comment type="caution">
    <text evidence="3">The sequence shown here is derived from an EMBL/GenBank/DDBJ whole genome shotgun (WGS) entry which is preliminary data.</text>
</comment>
<feature type="non-terminal residue" evidence="3">
    <location>
        <position position="1"/>
    </location>
</feature>
<feature type="non-terminal residue" evidence="3">
    <location>
        <position position="467"/>
    </location>
</feature>
<proteinExistence type="predicted"/>
<feature type="region of interest" description="Disordered" evidence="1">
    <location>
        <begin position="431"/>
        <end position="467"/>
    </location>
</feature>
<evidence type="ECO:0000256" key="1">
    <source>
        <dbReference type="SAM" id="MobiDB-lite"/>
    </source>
</evidence>
<organism evidence="3 4">
    <name type="scientific">Streblomastix strix</name>
    <dbReference type="NCBI Taxonomy" id="222440"/>
    <lineage>
        <taxon>Eukaryota</taxon>
        <taxon>Metamonada</taxon>
        <taxon>Preaxostyla</taxon>
        <taxon>Oxymonadida</taxon>
        <taxon>Streblomastigidae</taxon>
        <taxon>Streblomastix</taxon>
    </lineage>
</organism>
<dbReference type="Pfam" id="PF01843">
    <property type="entry name" value="DIL"/>
    <property type="match status" value="1"/>
</dbReference>
<feature type="domain" description="Dilute" evidence="2">
    <location>
        <begin position="108"/>
        <end position="332"/>
    </location>
</feature>
<accession>A0A5J4TP26</accession>
<feature type="compositionally biased region" description="Polar residues" evidence="1">
    <location>
        <begin position="432"/>
        <end position="446"/>
    </location>
</feature>